<comment type="caution">
    <text evidence="1">The sequence shown here is derived from an EMBL/GenBank/DDBJ whole genome shotgun (WGS) entry which is preliminary data.</text>
</comment>
<sequence>MIASDKRCQKCVFIKDPPKGCICIAHPDKCFIKILLTKANKVKARLDCERIECIQYGGLGCHGADDPLNQTCCRLDLNKATKCLDSKPKYIHYEAKS</sequence>
<protein>
    <submittedName>
        <fullName evidence="1">Uncharacterized protein</fullName>
    </submittedName>
</protein>
<accession>A0A0F8ZBF9</accession>
<dbReference type="EMBL" id="LAZR01048809">
    <property type="protein sequence ID" value="KKK91083.1"/>
    <property type="molecule type" value="Genomic_DNA"/>
</dbReference>
<organism evidence="1">
    <name type="scientific">marine sediment metagenome</name>
    <dbReference type="NCBI Taxonomy" id="412755"/>
    <lineage>
        <taxon>unclassified sequences</taxon>
        <taxon>metagenomes</taxon>
        <taxon>ecological metagenomes</taxon>
    </lineage>
</organism>
<gene>
    <name evidence="1" type="ORF">LCGC14_2716510</name>
</gene>
<evidence type="ECO:0000313" key="1">
    <source>
        <dbReference type="EMBL" id="KKK91083.1"/>
    </source>
</evidence>
<proteinExistence type="predicted"/>
<reference evidence="1" key="1">
    <citation type="journal article" date="2015" name="Nature">
        <title>Complex archaea that bridge the gap between prokaryotes and eukaryotes.</title>
        <authorList>
            <person name="Spang A."/>
            <person name="Saw J.H."/>
            <person name="Jorgensen S.L."/>
            <person name="Zaremba-Niedzwiedzka K."/>
            <person name="Martijn J."/>
            <person name="Lind A.E."/>
            <person name="van Eijk R."/>
            <person name="Schleper C."/>
            <person name="Guy L."/>
            <person name="Ettema T.J."/>
        </authorList>
    </citation>
    <scope>NUCLEOTIDE SEQUENCE</scope>
</reference>
<dbReference type="AlphaFoldDB" id="A0A0F8ZBF9"/>
<name>A0A0F8ZBF9_9ZZZZ</name>